<dbReference type="GO" id="GO:0007165">
    <property type="term" value="P:signal transduction"/>
    <property type="evidence" value="ECO:0007669"/>
    <property type="project" value="TreeGrafter"/>
</dbReference>
<dbReference type="PANTHER" id="PTHR45960:SF2">
    <property type="entry name" value="PROTEIN DAUGHTER OF SEVENLESS"/>
    <property type="match status" value="1"/>
</dbReference>
<dbReference type="Gene3D" id="2.30.29.30">
    <property type="entry name" value="Pleckstrin-homology domain (PH domain)/Phosphotyrosine-binding domain (PTB)"/>
    <property type="match status" value="1"/>
</dbReference>
<feature type="compositionally biased region" description="Polar residues" evidence="1">
    <location>
        <begin position="353"/>
        <end position="368"/>
    </location>
</feature>
<dbReference type="PROSITE" id="PS50003">
    <property type="entry name" value="PH_DOMAIN"/>
    <property type="match status" value="1"/>
</dbReference>
<feature type="domain" description="PH" evidence="2">
    <location>
        <begin position="7"/>
        <end position="118"/>
    </location>
</feature>
<sequence length="715" mass="80848">MHRKNAEIFHQGWLVKSPPYPRGIFRARWRRRWFTLKQGELPGQFFLEYFTDTSCRKRKGVIDLDQVEQVDAGLRLDRQNIKFQHMFDMKTPNRTYYMAADSENDMRDWVMVICQVCNLQETEEKSGSSDVSKVQYQNLNPTADNETKEFMVEKEKTTVTNHDDEAATLDQKSMINEYENDDVFYRRQSNCASLPKTINSEIENNNPGGVHSKYTNLSDINRQSLDHVQGTSTSTNKKITGTIKKIPENLKLKSQDKINNNDDNDDISLYRSSGPYIPLSDCFSGSPVLFNDRGDPKTPLNSLDPKFYDVPRSHITNIGFNLTDDQPNSPKRNNLQTSSTTCERMSESKTNEKNPISVNSSPTDSEGGSTDDEWMKPKVRCRKTRPSDSSIENDSIAITAEQSYMKMASNALPLPSKRISLAMEKNQESSDTEENLTPILQIGPKESTAYVDERYDFPRSFNIQQVFSGSHMNFRTMDSLFSMHSHANLMTSTPNLVRNDIGVMQVSKMNFYSNAAPHESRRESRENNIFRFDFTNALPTNTFHAPEVNRTLKPKKELSPSLSMAKSEATDQTAPKVNRKLKPGALPKLNTMKRSEIDSSLLVGIDDLVSTADSPLPLNQSIGLGISGVTTPTTPNIENRLQYLDLDHSPPKTIHDFVGSASFSNVSTLDSSLNESIKDGPSVAYTTVDFLKTDAFNRVREDSELTRASKSRLKN</sequence>
<dbReference type="GO" id="GO:0035591">
    <property type="term" value="F:signaling adaptor activity"/>
    <property type="evidence" value="ECO:0007669"/>
    <property type="project" value="TreeGrafter"/>
</dbReference>
<dbReference type="EMBL" id="CVRI01000050">
    <property type="protein sequence ID" value="CRK99438.1"/>
    <property type="molecule type" value="Genomic_DNA"/>
</dbReference>
<gene>
    <name evidence="3" type="ORF">CLUMA_CG012560</name>
</gene>
<keyword evidence="4" id="KW-1185">Reference proteome</keyword>
<dbReference type="InterPro" id="IPR011993">
    <property type="entry name" value="PH-like_dom_sf"/>
</dbReference>
<dbReference type="PANTHER" id="PTHR45960">
    <property type="entry name" value="GRB2-ASSOCIATED-BINDING PROTEIN"/>
    <property type="match status" value="1"/>
</dbReference>
<name>A0A1J1IK38_9DIPT</name>
<dbReference type="OrthoDB" id="67516at2759"/>
<dbReference type="STRING" id="568069.A0A1J1IK38"/>
<feature type="region of interest" description="Disordered" evidence="1">
    <location>
        <begin position="555"/>
        <end position="574"/>
    </location>
</feature>
<dbReference type="Pfam" id="PF00169">
    <property type="entry name" value="PH"/>
    <property type="match status" value="1"/>
</dbReference>
<evidence type="ECO:0000313" key="4">
    <source>
        <dbReference type="Proteomes" id="UP000183832"/>
    </source>
</evidence>
<dbReference type="FunFam" id="2.30.29.30:FF:000286">
    <property type="entry name" value="PH-protein kinase domain containing protein"/>
    <property type="match status" value="1"/>
</dbReference>
<dbReference type="GO" id="GO:0005737">
    <property type="term" value="C:cytoplasm"/>
    <property type="evidence" value="ECO:0007669"/>
    <property type="project" value="TreeGrafter"/>
</dbReference>
<evidence type="ECO:0000259" key="2">
    <source>
        <dbReference type="PROSITE" id="PS50003"/>
    </source>
</evidence>
<dbReference type="InterPro" id="IPR046355">
    <property type="entry name" value="Gab1-4-like"/>
</dbReference>
<feature type="region of interest" description="Disordered" evidence="1">
    <location>
        <begin position="318"/>
        <end position="390"/>
    </location>
</feature>
<dbReference type="AlphaFoldDB" id="A0A1J1IK38"/>
<dbReference type="SUPFAM" id="SSF50729">
    <property type="entry name" value="PH domain-like"/>
    <property type="match status" value="1"/>
</dbReference>
<protein>
    <submittedName>
        <fullName evidence="3">CLUMA_CG012560, isoform A</fullName>
    </submittedName>
</protein>
<accession>A0A1J1IK38</accession>
<feature type="compositionally biased region" description="Polar residues" evidence="1">
    <location>
        <begin position="560"/>
        <end position="574"/>
    </location>
</feature>
<organism evidence="3 4">
    <name type="scientific">Clunio marinus</name>
    <dbReference type="NCBI Taxonomy" id="568069"/>
    <lineage>
        <taxon>Eukaryota</taxon>
        <taxon>Metazoa</taxon>
        <taxon>Ecdysozoa</taxon>
        <taxon>Arthropoda</taxon>
        <taxon>Hexapoda</taxon>
        <taxon>Insecta</taxon>
        <taxon>Pterygota</taxon>
        <taxon>Neoptera</taxon>
        <taxon>Endopterygota</taxon>
        <taxon>Diptera</taxon>
        <taxon>Nematocera</taxon>
        <taxon>Chironomoidea</taxon>
        <taxon>Chironomidae</taxon>
        <taxon>Clunio</taxon>
    </lineage>
</organism>
<dbReference type="SMART" id="SM00233">
    <property type="entry name" value="PH"/>
    <property type="match status" value="1"/>
</dbReference>
<proteinExistence type="predicted"/>
<evidence type="ECO:0000256" key="1">
    <source>
        <dbReference type="SAM" id="MobiDB-lite"/>
    </source>
</evidence>
<dbReference type="Proteomes" id="UP000183832">
    <property type="component" value="Unassembled WGS sequence"/>
</dbReference>
<evidence type="ECO:0000313" key="3">
    <source>
        <dbReference type="EMBL" id="CRK99438.1"/>
    </source>
</evidence>
<reference evidence="3 4" key="1">
    <citation type="submission" date="2015-04" db="EMBL/GenBank/DDBJ databases">
        <authorList>
            <person name="Syromyatnikov M.Y."/>
            <person name="Popov V.N."/>
        </authorList>
    </citation>
    <scope>NUCLEOTIDE SEQUENCE [LARGE SCALE GENOMIC DNA]</scope>
</reference>
<feature type="compositionally biased region" description="Polar residues" evidence="1">
    <location>
        <begin position="318"/>
        <end position="343"/>
    </location>
</feature>
<dbReference type="InterPro" id="IPR001849">
    <property type="entry name" value="PH_domain"/>
</dbReference>